<organism evidence="1">
    <name type="scientific">marine sediment metagenome</name>
    <dbReference type="NCBI Taxonomy" id="412755"/>
    <lineage>
        <taxon>unclassified sequences</taxon>
        <taxon>metagenomes</taxon>
        <taxon>ecological metagenomes</taxon>
    </lineage>
</organism>
<dbReference type="EMBL" id="BARS01047157">
    <property type="protein sequence ID" value="GAG36982.1"/>
    <property type="molecule type" value="Genomic_DNA"/>
</dbReference>
<reference evidence="1" key="1">
    <citation type="journal article" date="2014" name="Front. Microbiol.">
        <title>High frequency of phylogenetically diverse reductive dehalogenase-homologous genes in deep subseafloor sedimentary metagenomes.</title>
        <authorList>
            <person name="Kawai M."/>
            <person name="Futagami T."/>
            <person name="Toyoda A."/>
            <person name="Takaki Y."/>
            <person name="Nishi S."/>
            <person name="Hori S."/>
            <person name="Arai W."/>
            <person name="Tsubouchi T."/>
            <person name="Morono Y."/>
            <person name="Uchiyama I."/>
            <person name="Ito T."/>
            <person name="Fujiyama A."/>
            <person name="Inagaki F."/>
            <person name="Takami H."/>
        </authorList>
    </citation>
    <scope>NUCLEOTIDE SEQUENCE</scope>
    <source>
        <strain evidence="1">Expedition CK06-06</strain>
    </source>
</reference>
<dbReference type="Gene3D" id="1.25.40.10">
    <property type="entry name" value="Tetratricopeptide repeat domain"/>
    <property type="match status" value="1"/>
</dbReference>
<feature type="non-terminal residue" evidence="1">
    <location>
        <position position="154"/>
    </location>
</feature>
<proteinExistence type="predicted"/>
<gene>
    <name evidence="1" type="ORF">S01H1_70874</name>
</gene>
<sequence>MRAMIQGSPSRIMRYVRRDDWRRAREAIMKELRECPDDHWLLTTLALTYYEEHRYQMALRVSRKAVKLAPHCPLVLWDYAGALDMVGREREAIEVWKKLLKRGVHSVAYGPCGEGLAYAWSLLNDSRYSIACSYLDLGKVALGIRYLRAHIAHR</sequence>
<comment type="caution">
    <text evidence="1">The sequence shown here is derived from an EMBL/GenBank/DDBJ whole genome shotgun (WGS) entry which is preliminary data.</text>
</comment>
<evidence type="ECO:0000313" key="1">
    <source>
        <dbReference type="EMBL" id="GAG36982.1"/>
    </source>
</evidence>
<name>X0XNV1_9ZZZZ</name>
<dbReference type="InterPro" id="IPR011990">
    <property type="entry name" value="TPR-like_helical_dom_sf"/>
</dbReference>
<accession>X0XNV1</accession>
<protein>
    <submittedName>
        <fullName evidence="1">Uncharacterized protein</fullName>
    </submittedName>
</protein>
<dbReference type="AlphaFoldDB" id="X0XNV1"/>
<dbReference type="SUPFAM" id="SSF48452">
    <property type="entry name" value="TPR-like"/>
    <property type="match status" value="1"/>
</dbReference>